<dbReference type="InterPro" id="IPR036280">
    <property type="entry name" value="Multihaem_cyt_sf"/>
</dbReference>
<evidence type="ECO:0000313" key="2">
    <source>
        <dbReference type="Proteomes" id="UP000069241"/>
    </source>
</evidence>
<dbReference type="STRING" id="44742.AXF13_04495"/>
<accession>A0A0X8JJ07</accession>
<dbReference type="RefSeq" id="WP_009302409.1">
    <property type="nucleotide sequence ID" value="NZ_CP014229.1"/>
</dbReference>
<keyword evidence="2" id="KW-1185">Reference proteome</keyword>
<proteinExistence type="predicted"/>
<dbReference type="Gene3D" id="3.90.10.10">
    <property type="entry name" value="Cytochrome C3"/>
    <property type="match status" value="1"/>
</dbReference>
<name>A0A0X8JJ07_9BACT</name>
<dbReference type="AlphaFoldDB" id="A0A0X8JJ07"/>
<reference evidence="2" key="1">
    <citation type="submission" date="2016-02" db="EMBL/GenBank/DDBJ databases">
        <authorList>
            <person name="Holder M.E."/>
            <person name="Ajami N.J."/>
            <person name="Petrosino J.F."/>
        </authorList>
    </citation>
    <scope>NUCLEOTIDE SEQUENCE [LARGE SCALE GENOMIC DNA]</scope>
    <source>
        <strain evidence="2">CCUG 45958</strain>
    </source>
</reference>
<dbReference type="Proteomes" id="UP000069241">
    <property type="component" value="Chromosome"/>
</dbReference>
<dbReference type="KEGG" id="dfi:AXF13_04495"/>
<evidence type="ECO:0000313" key="1">
    <source>
        <dbReference type="EMBL" id="AMD89427.1"/>
    </source>
</evidence>
<protein>
    <submittedName>
        <fullName evidence="1">Uncharacterized protein</fullName>
    </submittedName>
</protein>
<sequence>MNYCKILLFSLLAVIVLVGGYFLYMAWAFPAVRCEAAKHLDAPQMAGDCYACHAKATPRVAQEWYESKHGVTLVRCQTCHGMPDGKGSLPFTRVPGVEVCARCHSLSIGRMEAKFGKRNDCSTCHPHHQSAMHGGAYQYRLPSAKTDL</sequence>
<gene>
    <name evidence="1" type="ORF">AXF13_04495</name>
</gene>
<dbReference type="EMBL" id="CP014229">
    <property type="protein sequence ID" value="AMD89427.1"/>
    <property type="molecule type" value="Genomic_DNA"/>
</dbReference>
<dbReference type="SUPFAM" id="SSF48695">
    <property type="entry name" value="Multiheme cytochromes"/>
    <property type="match status" value="1"/>
</dbReference>
<organism evidence="1 2">
    <name type="scientific">Desulfovibrio fairfieldensis</name>
    <dbReference type="NCBI Taxonomy" id="44742"/>
    <lineage>
        <taxon>Bacteria</taxon>
        <taxon>Pseudomonadati</taxon>
        <taxon>Thermodesulfobacteriota</taxon>
        <taxon>Desulfovibrionia</taxon>
        <taxon>Desulfovibrionales</taxon>
        <taxon>Desulfovibrionaceae</taxon>
        <taxon>Desulfovibrio</taxon>
    </lineage>
</organism>